<evidence type="ECO:0000256" key="3">
    <source>
        <dbReference type="ARBA" id="ARBA00023163"/>
    </source>
</evidence>
<sequence>MKAMTEQKVGRPRAFDRDQALFQALNVFWRLGYEGASLSDLTEAMGINRPSLYAAFGNKEQLFREVLARYHELSVPSIAMALEHAEIYVALEQLLRINIRQITNPNVPAGCLLIRGVPVCNDTTAPIYQAVVDQRLGQESLIRERLEQSAQAGELAANVDPVDLARTIMAFSNGLSIQSVNGATHAELERSVELFLRGLKVLLVA</sequence>
<dbReference type="InterPro" id="IPR001647">
    <property type="entry name" value="HTH_TetR"/>
</dbReference>
<dbReference type="SUPFAM" id="SSF46689">
    <property type="entry name" value="Homeodomain-like"/>
    <property type="match status" value="1"/>
</dbReference>
<proteinExistence type="predicted"/>
<feature type="DNA-binding region" description="H-T-H motif" evidence="4">
    <location>
        <begin position="37"/>
        <end position="56"/>
    </location>
</feature>
<accession>A0A0P6Y4N4</accession>
<dbReference type="EMBL" id="LGKP01000008">
    <property type="protein sequence ID" value="KPL91086.1"/>
    <property type="molecule type" value="Genomic_DNA"/>
</dbReference>
<dbReference type="Pfam" id="PF00440">
    <property type="entry name" value="TetR_N"/>
    <property type="match status" value="1"/>
</dbReference>
<comment type="caution">
    <text evidence="6">The sequence shown here is derived from an EMBL/GenBank/DDBJ whole genome shotgun (WGS) entry which is preliminary data.</text>
</comment>
<dbReference type="Pfam" id="PF16925">
    <property type="entry name" value="TetR_C_13"/>
    <property type="match status" value="1"/>
</dbReference>
<gene>
    <name evidence="6" type="ORF">SE18_04360</name>
</gene>
<reference evidence="6 7" key="1">
    <citation type="submission" date="2015-07" db="EMBL/GenBank/DDBJ databases">
        <title>Whole genome sequence of Herpetosiphon geysericola DSM 7119.</title>
        <authorList>
            <person name="Hemp J."/>
            <person name="Ward L.M."/>
            <person name="Pace L.A."/>
            <person name="Fischer W.W."/>
        </authorList>
    </citation>
    <scope>NUCLEOTIDE SEQUENCE [LARGE SCALE GENOMIC DNA]</scope>
    <source>
        <strain evidence="6 7">DSM 7119</strain>
    </source>
</reference>
<dbReference type="InterPro" id="IPR036271">
    <property type="entry name" value="Tet_transcr_reg_TetR-rel_C_sf"/>
</dbReference>
<dbReference type="Gene3D" id="1.10.357.10">
    <property type="entry name" value="Tetracycline Repressor, domain 2"/>
    <property type="match status" value="1"/>
</dbReference>
<keyword evidence="7" id="KW-1185">Reference proteome</keyword>
<dbReference type="PATRIC" id="fig|70996.4.peg.5355"/>
<dbReference type="Gene3D" id="1.10.10.60">
    <property type="entry name" value="Homeodomain-like"/>
    <property type="match status" value="1"/>
</dbReference>
<dbReference type="GO" id="GO:0003677">
    <property type="term" value="F:DNA binding"/>
    <property type="evidence" value="ECO:0007669"/>
    <property type="project" value="UniProtKB-UniRule"/>
</dbReference>
<organism evidence="6 7">
    <name type="scientific">Herpetosiphon geysericola</name>
    <dbReference type="NCBI Taxonomy" id="70996"/>
    <lineage>
        <taxon>Bacteria</taxon>
        <taxon>Bacillati</taxon>
        <taxon>Chloroflexota</taxon>
        <taxon>Chloroflexia</taxon>
        <taxon>Herpetosiphonales</taxon>
        <taxon>Herpetosiphonaceae</taxon>
        <taxon>Herpetosiphon</taxon>
    </lineage>
</organism>
<feature type="domain" description="HTH tetR-type" evidence="5">
    <location>
        <begin position="14"/>
        <end position="74"/>
    </location>
</feature>
<dbReference type="AlphaFoldDB" id="A0A0P6Y4N4"/>
<dbReference type="PROSITE" id="PS50977">
    <property type="entry name" value="HTH_TETR_2"/>
    <property type="match status" value="1"/>
</dbReference>
<evidence type="ECO:0000256" key="4">
    <source>
        <dbReference type="PROSITE-ProRule" id="PRU00335"/>
    </source>
</evidence>
<keyword evidence="1" id="KW-0805">Transcription regulation</keyword>
<keyword evidence="2 4" id="KW-0238">DNA-binding</keyword>
<dbReference type="PANTHER" id="PTHR47506">
    <property type="entry name" value="TRANSCRIPTIONAL REGULATORY PROTEIN"/>
    <property type="match status" value="1"/>
</dbReference>
<name>A0A0P6Y4N4_9CHLR</name>
<evidence type="ECO:0000313" key="6">
    <source>
        <dbReference type="EMBL" id="KPL91086.1"/>
    </source>
</evidence>
<evidence type="ECO:0000256" key="2">
    <source>
        <dbReference type="ARBA" id="ARBA00023125"/>
    </source>
</evidence>
<dbReference type="SUPFAM" id="SSF48498">
    <property type="entry name" value="Tetracyclin repressor-like, C-terminal domain"/>
    <property type="match status" value="1"/>
</dbReference>
<dbReference type="InterPro" id="IPR023772">
    <property type="entry name" value="DNA-bd_HTH_TetR-type_CS"/>
</dbReference>
<evidence type="ECO:0000313" key="7">
    <source>
        <dbReference type="Proteomes" id="UP000050277"/>
    </source>
</evidence>
<protein>
    <recommendedName>
        <fullName evidence="5">HTH tetR-type domain-containing protein</fullName>
    </recommendedName>
</protein>
<keyword evidence="3" id="KW-0804">Transcription</keyword>
<dbReference type="InterPro" id="IPR009057">
    <property type="entry name" value="Homeodomain-like_sf"/>
</dbReference>
<dbReference type="Proteomes" id="UP000050277">
    <property type="component" value="Unassembled WGS sequence"/>
</dbReference>
<evidence type="ECO:0000259" key="5">
    <source>
        <dbReference type="PROSITE" id="PS50977"/>
    </source>
</evidence>
<evidence type="ECO:0000256" key="1">
    <source>
        <dbReference type="ARBA" id="ARBA00023015"/>
    </source>
</evidence>
<dbReference type="PROSITE" id="PS01081">
    <property type="entry name" value="HTH_TETR_1"/>
    <property type="match status" value="1"/>
</dbReference>
<dbReference type="PANTHER" id="PTHR47506:SF1">
    <property type="entry name" value="HTH-TYPE TRANSCRIPTIONAL REGULATOR YJDC"/>
    <property type="match status" value="1"/>
</dbReference>
<dbReference type="InterPro" id="IPR011075">
    <property type="entry name" value="TetR_C"/>
</dbReference>